<gene>
    <name evidence="1" type="ORF">KT99_11248</name>
</gene>
<dbReference type="EMBL" id="ABIC01000021">
    <property type="protein sequence ID" value="EDQ00423.1"/>
    <property type="molecule type" value="Genomic_DNA"/>
</dbReference>
<reference evidence="1 2" key="1">
    <citation type="submission" date="2007-10" db="EMBL/GenBank/DDBJ databases">
        <authorList>
            <person name="Yayanos A."/>
            <person name="Ferriera S."/>
            <person name="Johnson J."/>
            <person name="Kravitz S."/>
            <person name="Halpern A."/>
            <person name="Remington K."/>
            <person name="Beeson K."/>
            <person name="Tran B."/>
            <person name="Rogers Y.-H."/>
            <person name="Friedman R."/>
            <person name="Venter J.C."/>
        </authorList>
    </citation>
    <scope>NUCLEOTIDE SEQUENCE [LARGE SCALE GENOMIC DNA]</scope>
    <source>
        <strain evidence="1 2">KT99</strain>
    </source>
</reference>
<evidence type="ECO:0000313" key="2">
    <source>
        <dbReference type="Proteomes" id="UP000005839"/>
    </source>
</evidence>
<sequence length="44" mass="5019">MYSTLGLSLVITGNLLAQLKPETLFLYHKLKTVIKKQQSDLKSR</sequence>
<dbReference type="Proteomes" id="UP000005839">
    <property type="component" value="Unassembled WGS sequence"/>
</dbReference>
<keyword evidence="2" id="KW-1185">Reference proteome</keyword>
<comment type="caution">
    <text evidence="1">The sequence shown here is derived from an EMBL/GenBank/DDBJ whole genome shotgun (WGS) entry which is preliminary data.</text>
</comment>
<organism evidence="1 2">
    <name type="scientific">Shewanella benthica KT99</name>
    <dbReference type="NCBI Taxonomy" id="314608"/>
    <lineage>
        <taxon>Bacteria</taxon>
        <taxon>Pseudomonadati</taxon>
        <taxon>Pseudomonadota</taxon>
        <taxon>Gammaproteobacteria</taxon>
        <taxon>Alteromonadales</taxon>
        <taxon>Shewanellaceae</taxon>
        <taxon>Shewanella</taxon>
    </lineage>
</organism>
<evidence type="ECO:0000313" key="1">
    <source>
        <dbReference type="EMBL" id="EDQ00423.1"/>
    </source>
</evidence>
<accession>A9DBX7</accession>
<protein>
    <submittedName>
        <fullName evidence="1">Uncharacterized protein</fullName>
    </submittedName>
</protein>
<dbReference type="AlphaFoldDB" id="A9DBX7"/>
<name>A9DBX7_9GAMM</name>
<proteinExistence type="predicted"/>